<dbReference type="CDD" id="cd09598">
    <property type="entry name" value="M4_like"/>
    <property type="match status" value="1"/>
</dbReference>
<evidence type="ECO:0000313" key="1">
    <source>
        <dbReference type="EMBL" id="KPH78296.1"/>
    </source>
</evidence>
<dbReference type="Proteomes" id="UP000037822">
    <property type="component" value="Unassembled WGS sequence"/>
</dbReference>
<protein>
    <recommendedName>
        <fullName evidence="3">Peptidase M4</fullName>
    </recommendedName>
</protein>
<comment type="caution">
    <text evidence="1">The sequence shown here is derived from an EMBL/GenBank/DDBJ whole genome shotgun (WGS) entry which is preliminary data.</text>
</comment>
<reference evidence="1 2" key="1">
    <citation type="submission" date="2015-07" db="EMBL/GenBank/DDBJ databases">
        <title>Whole genome sequencing of Bosea vaviloviae isolated from cave pool.</title>
        <authorList>
            <person name="Tan N.E.H."/>
            <person name="Lee Y.P."/>
            <person name="Gan H.M."/>
            <person name="Barton H."/>
            <person name="Savka M.A."/>
        </authorList>
    </citation>
    <scope>NUCLEOTIDE SEQUENCE [LARGE SCALE GENOMIC DNA]</scope>
    <source>
        <strain evidence="1 2">SD260</strain>
    </source>
</reference>
<organism evidence="1 2">
    <name type="scientific">Bosea vaviloviae</name>
    <dbReference type="NCBI Taxonomy" id="1526658"/>
    <lineage>
        <taxon>Bacteria</taxon>
        <taxon>Pseudomonadati</taxon>
        <taxon>Pseudomonadota</taxon>
        <taxon>Alphaproteobacteria</taxon>
        <taxon>Hyphomicrobiales</taxon>
        <taxon>Boseaceae</taxon>
        <taxon>Bosea</taxon>
    </lineage>
</organism>
<accession>A0A0N1FBN0</accession>
<keyword evidence="2" id="KW-1185">Reference proteome</keyword>
<sequence>MRNVKGTRHSLRSTRKLSIIAQDPSVKIGGRIVIASIDVPAEELLSGPRGYRVAVVDYDVTANALYQAADLPSGLDGEYHDPFQDAPDETLLTDPRFHAQNVYAIAMRILARFEFALGRRVQWGCEGHQLNILPHAFAEPNAFYSRDDRSLFFGYFESFPDQQGHTRTVFSCLSHDVIAHETTHAILDGLRSRYLEPSSPDQGAFHEGLADVVALLSVFALPDVVGAALDGATGAALIDQSLLEKDKLASSVLFRLADEMGEEMSGVRGGALRHSIMLPPGKDYMNDPEFQEVHNRGELLVAGMLRSFLDIWVSRLSRIGTIVDGKKDRSLVIDEGARAADHLLTMAIRAIDYCPPVDLSFSDYLSALLTVDREVVPDDRYGYRDALLSNFRDFGIEPSARADSDGSWLRCDDEMIYSRTHFDSMLRDNEEVFRFVWENRKALKIGDIGYIEVQSVRPSVRIAPDGFVLRETIAEYVQVLTVTAGELRQDFNVDVPEDIEFWRPLRLLGGGTLVFDEYGQLKYQIANHLLKDRGDKKRQGDRLAYLWRQGFLDKKKDRAGNFSALHLARSGVQERAG</sequence>
<proteinExistence type="predicted"/>
<dbReference type="SUPFAM" id="SSF55486">
    <property type="entry name" value="Metalloproteases ('zincins'), catalytic domain"/>
    <property type="match status" value="1"/>
</dbReference>
<name>A0A0N1FBN0_9HYPH</name>
<dbReference type="OrthoDB" id="178184at2"/>
<dbReference type="PATRIC" id="fig|1526658.3.peg.1879"/>
<gene>
    <name evidence="1" type="ORF">AE618_21025</name>
</gene>
<dbReference type="AlphaFoldDB" id="A0A0N1FBN0"/>
<dbReference type="EMBL" id="LGSZ01000054">
    <property type="protein sequence ID" value="KPH78296.1"/>
    <property type="molecule type" value="Genomic_DNA"/>
</dbReference>
<evidence type="ECO:0000313" key="2">
    <source>
        <dbReference type="Proteomes" id="UP000037822"/>
    </source>
</evidence>
<dbReference type="RefSeq" id="WP_054211034.1">
    <property type="nucleotide sequence ID" value="NZ_LGSZ01000054.1"/>
</dbReference>
<evidence type="ECO:0008006" key="3">
    <source>
        <dbReference type="Google" id="ProtNLM"/>
    </source>
</evidence>